<feature type="compositionally biased region" description="Basic residues" evidence="6">
    <location>
        <begin position="321"/>
        <end position="337"/>
    </location>
</feature>
<feature type="region of interest" description="Disordered" evidence="6">
    <location>
        <begin position="139"/>
        <end position="177"/>
    </location>
</feature>
<evidence type="ECO:0000256" key="3">
    <source>
        <dbReference type="ARBA" id="ARBA00022771"/>
    </source>
</evidence>
<evidence type="ECO:0000256" key="2">
    <source>
        <dbReference type="ARBA" id="ARBA00022723"/>
    </source>
</evidence>
<dbReference type="SUPFAM" id="SSF57903">
    <property type="entry name" value="FYVE/PHD zinc finger"/>
    <property type="match status" value="1"/>
</dbReference>
<dbReference type="Proteomes" id="UP001159428">
    <property type="component" value="Unassembled WGS sequence"/>
</dbReference>
<dbReference type="InterPro" id="IPR008984">
    <property type="entry name" value="SMAD_FHA_dom_sf"/>
</dbReference>
<dbReference type="SMART" id="SM00240">
    <property type="entry name" value="FHA"/>
    <property type="match status" value="1"/>
</dbReference>
<dbReference type="PANTHER" id="PTHR15464">
    <property type="entry name" value="TRANSCRIPTION FACTOR 19"/>
    <property type="match status" value="1"/>
</dbReference>
<dbReference type="EMBL" id="CALNXJ010000003">
    <property type="protein sequence ID" value="CAH3035569.1"/>
    <property type="molecule type" value="Genomic_DNA"/>
</dbReference>
<dbReference type="InterPro" id="IPR013083">
    <property type="entry name" value="Znf_RING/FYVE/PHD"/>
</dbReference>
<keyword evidence="5" id="KW-0539">Nucleus</keyword>
<evidence type="ECO:0000256" key="1">
    <source>
        <dbReference type="ARBA" id="ARBA00004123"/>
    </source>
</evidence>
<reference evidence="8 9" key="1">
    <citation type="submission" date="2022-05" db="EMBL/GenBank/DDBJ databases">
        <authorList>
            <consortium name="Genoscope - CEA"/>
            <person name="William W."/>
        </authorList>
    </citation>
    <scope>NUCLEOTIDE SEQUENCE [LARGE SCALE GENOMIC DNA]</scope>
</reference>
<evidence type="ECO:0000259" key="7">
    <source>
        <dbReference type="PROSITE" id="PS50006"/>
    </source>
</evidence>
<dbReference type="PROSITE" id="PS50006">
    <property type="entry name" value="FHA_DOMAIN"/>
    <property type="match status" value="1"/>
</dbReference>
<accession>A0AAU9VTU5</accession>
<proteinExistence type="predicted"/>
<dbReference type="Gene3D" id="2.60.200.20">
    <property type="match status" value="1"/>
</dbReference>
<dbReference type="GO" id="GO:0005634">
    <property type="term" value="C:nucleus"/>
    <property type="evidence" value="ECO:0007669"/>
    <property type="project" value="UniProtKB-SubCell"/>
</dbReference>
<feature type="compositionally biased region" description="Polar residues" evidence="6">
    <location>
        <begin position="290"/>
        <end position="301"/>
    </location>
</feature>
<evidence type="ECO:0000256" key="4">
    <source>
        <dbReference type="ARBA" id="ARBA00022833"/>
    </source>
</evidence>
<feature type="compositionally biased region" description="Low complexity" evidence="6">
    <location>
        <begin position="161"/>
        <end position="174"/>
    </location>
</feature>
<gene>
    <name evidence="8" type="ORF">PMEA_00016329</name>
</gene>
<dbReference type="InterPro" id="IPR019787">
    <property type="entry name" value="Znf_PHD-finger"/>
</dbReference>
<evidence type="ECO:0000313" key="8">
    <source>
        <dbReference type="EMBL" id="CAH3035569.1"/>
    </source>
</evidence>
<feature type="region of interest" description="Disordered" evidence="6">
    <location>
        <begin position="290"/>
        <end position="348"/>
    </location>
</feature>
<dbReference type="GO" id="GO:0008270">
    <property type="term" value="F:zinc ion binding"/>
    <property type="evidence" value="ECO:0007669"/>
    <property type="project" value="UniProtKB-KW"/>
</dbReference>
<dbReference type="GO" id="GO:0010468">
    <property type="term" value="P:regulation of gene expression"/>
    <property type="evidence" value="ECO:0007669"/>
    <property type="project" value="InterPro"/>
</dbReference>
<keyword evidence="4" id="KW-0862">Zinc</keyword>
<comment type="caution">
    <text evidence="8">The sequence shown here is derived from an EMBL/GenBank/DDBJ whole genome shotgun (WGS) entry which is preliminary data.</text>
</comment>
<dbReference type="AlphaFoldDB" id="A0AAU9VTU5"/>
<dbReference type="InterPro" id="IPR042803">
    <property type="entry name" value="TCF19"/>
</dbReference>
<comment type="subcellular location">
    <subcellularLocation>
        <location evidence="1">Nucleus</location>
    </subcellularLocation>
</comment>
<dbReference type="InterPro" id="IPR000253">
    <property type="entry name" value="FHA_dom"/>
</dbReference>
<feature type="domain" description="FHA" evidence="7">
    <location>
        <begin position="40"/>
        <end position="97"/>
    </location>
</feature>
<sequence>MPLVDSSEDGERYYFRLRRIGIPATYPGIGNTYKINKGITVVGRNPSSDIFLDSKKNKVMISRLHAQIITEEDSSGKQTFSISDTSLNGTYVNDIKIADTCNLSPGDTVTFGHIRGAVLTPGELAQQPESEFCFKFEKYPATPPNEKQRSSEDTNYSPEFQRQQTPSPQRQPKPASIKTPLFPVAHIPDLSAFHTPGTPGYLASSCSTDNFRLHSPIRGSSKWQHNHASQNLDSDQSNDDLRAYAAAAADAMADSEEDIFSIRLPESPESYEKPGTFSFCANKQTFMNSHTSKTIHQPSQRNIREGTKRSIGKGKSPLKVASKRPRKHTRTYKKNSHKSTTSSDSDKDEDNLLYNSCSSVDCIHPHNRDKLVDWVQCDDCDDWYHVKCTGLTLESVRPKSAKFHCGCV</sequence>
<dbReference type="Gene3D" id="3.30.40.10">
    <property type="entry name" value="Zinc/RING finger domain, C3HC4 (zinc finger)"/>
    <property type="match status" value="1"/>
</dbReference>
<dbReference type="SUPFAM" id="SSF49879">
    <property type="entry name" value="SMAD/FHA domain"/>
    <property type="match status" value="1"/>
</dbReference>
<evidence type="ECO:0000313" key="9">
    <source>
        <dbReference type="Proteomes" id="UP001159428"/>
    </source>
</evidence>
<keyword evidence="9" id="KW-1185">Reference proteome</keyword>
<protein>
    <recommendedName>
        <fullName evidence="7">FHA domain-containing protein</fullName>
    </recommendedName>
</protein>
<dbReference type="InterPro" id="IPR011011">
    <property type="entry name" value="Znf_FYVE_PHD"/>
</dbReference>
<keyword evidence="3" id="KW-0863">Zinc-finger</keyword>
<dbReference type="Pfam" id="PF00628">
    <property type="entry name" value="PHD"/>
    <property type="match status" value="1"/>
</dbReference>
<name>A0AAU9VTU5_9CNID</name>
<keyword evidence="2" id="KW-0479">Metal-binding</keyword>
<organism evidence="8 9">
    <name type="scientific">Pocillopora meandrina</name>
    <dbReference type="NCBI Taxonomy" id="46732"/>
    <lineage>
        <taxon>Eukaryota</taxon>
        <taxon>Metazoa</taxon>
        <taxon>Cnidaria</taxon>
        <taxon>Anthozoa</taxon>
        <taxon>Hexacorallia</taxon>
        <taxon>Scleractinia</taxon>
        <taxon>Astrocoeniina</taxon>
        <taxon>Pocilloporidae</taxon>
        <taxon>Pocillopora</taxon>
    </lineage>
</organism>
<evidence type="ECO:0000256" key="6">
    <source>
        <dbReference type="SAM" id="MobiDB-lite"/>
    </source>
</evidence>
<evidence type="ECO:0000256" key="5">
    <source>
        <dbReference type="ARBA" id="ARBA00023242"/>
    </source>
</evidence>
<dbReference type="Pfam" id="PF00498">
    <property type="entry name" value="FHA"/>
    <property type="match status" value="1"/>
</dbReference>
<dbReference type="PANTHER" id="PTHR15464:SF1">
    <property type="entry name" value="TRANSCRIPTION FACTOR 19"/>
    <property type="match status" value="1"/>
</dbReference>